<feature type="compositionally biased region" description="Basic and acidic residues" evidence="1">
    <location>
        <begin position="1062"/>
        <end position="1085"/>
    </location>
</feature>
<dbReference type="Gene3D" id="2.60.40.1140">
    <property type="entry name" value="Collagen-binding surface protein Cna, B-type domain"/>
    <property type="match status" value="1"/>
</dbReference>
<keyword evidence="3" id="KW-0732">Signal</keyword>
<feature type="domain" description="CNA-B" evidence="4">
    <location>
        <begin position="960"/>
        <end position="1047"/>
    </location>
</feature>
<dbReference type="STRING" id="1531429.JI75_04540"/>
<name>A0A0A8BA91_9ACTN</name>
<organism evidence="5 6">
    <name type="scientific">Berryella intestinalis</name>
    <dbReference type="NCBI Taxonomy" id="1531429"/>
    <lineage>
        <taxon>Bacteria</taxon>
        <taxon>Bacillati</taxon>
        <taxon>Actinomycetota</taxon>
        <taxon>Coriobacteriia</taxon>
        <taxon>Eggerthellales</taxon>
        <taxon>Eggerthellaceae</taxon>
        <taxon>Berryella</taxon>
    </lineage>
</organism>
<sequence>MVLVAAATAVALFLAGSGTAFAAPVSVSNEADLRAAVSAGSDVVLAGNVTLTAELSFPGTYRGEIDGAGHTVTAGSSLSQMFNLSSGTQLSLKNVTMNGADKARHIKGENAVLSISGSTFTNGTSENDTVSNEGGSIRLVGGELKINAGSGQTAATAGQLTYFASNKTVANAAAPAHALPHGGAIFVTDGKTTIEGTTFQGNKTGKVLAVGSSRGGCGGAVYLDGANGSFTDNANVYEGNECFTADDEGGNQGGAIFTSDVAIKSTNSTFKVGKNINTGGAIYTRSSYGSTIDNATFTIDQDNGFAISGGAVQLDVSTSMTISNSTFTQARGSVRFAGGLINVVGKTDLVIRDTTFEGQYRGGFPYWDHPGHSQWAAKFGGAICFEGTFAEDGQGKFLPASSGTATLENVSISNMGASNAGGAISVGTAMNMPSSIALNLTNTTIEETGTIREDVNTLPATELPLTESDYNASGQPVNHTNAPNYVGGQIFMGIGSKLNINGGAYSKGATSRGGIIFNQGTAVVSGGARISEGYTNARGTDFQQRSGYGAGIYNAGALTIDDATIANNNVRVGPKSVDVDPDELSGASVYAYAPVTITPKASIAEDVRVLDGQSWINLTGELVNKIGVSISETKWAPTGDFAAYAENMQIKCGYLVARGINGYEPTHGDSAKLFMMSKMPEADYAAADADPLGVWDFLLNPSHEVVVGKRAAVTFHGNRNDANPELVSFNKQTGDDPTMEAVYHFYSDALAEAPYVDKATMAPVTGIAVPSEYPARDLHAFIGWFDRPDETDPADFTADNPFDVAAIVGPRTIETHFYAGWAPMHEVEVLKRWSADTPEDEKTDVVISVSASYDKSALPEGSANREVLADDKGAWTEGSLDVPVTVGGSGKAFAASHVAVYDKDKQLKSLPVTYTVDEKNVPAGFAVTATESALEASSPSTEAHPKATFSVTNSPERMDIAVAKEWSDADDRDKLRPKTVTVRLKADGVEVGSKTLSADTGWKAAFEGVLKHNHGRQISYELVEDAVKDYESAVSGNAADGFKVVNTHEPKQPDPVDPVDPIDPKPVDPVDPVDPKPVDPIDPKDPVSPVQPNPSDPSGGEKAANGSVTVAPKSAARSVMPVTGDGLAVGGIVAVSCAALIALVATRRRAK</sequence>
<keyword evidence="2" id="KW-1133">Transmembrane helix</keyword>
<evidence type="ECO:0000313" key="5">
    <source>
        <dbReference type="EMBL" id="AJC12042.1"/>
    </source>
</evidence>
<dbReference type="AlphaFoldDB" id="A0A0A8BA91"/>
<dbReference type="CDD" id="cd00222">
    <property type="entry name" value="CollagenBindB"/>
    <property type="match status" value="1"/>
</dbReference>
<dbReference type="KEGG" id="cbac:JI75_04540"/>
<reference evidence="6" key="1">
    <citation type="submission" date="2014-08" db="EMBL/GenBank/DDBJ databases">
        <title>Coriobacteriaceae sp. complete genome.</title>
        <authorList>
            <person name="Looft T."/>
            <person name="Bayles D.O."/>
            <person name="Stanton T.B."/>
        </authorList>
    </citation>
    <scope>NUCLEOTIDE SEQUENCE [LARGE SCALE GENOMIC DNA]</scope>
    <source>
        <strain evidence="6">68-1-3</strain>
    </source>
</reference>
<feature type="signal peptide" evidence="3">
    <location>
        <begin position="1"/>
        <end position="22"/>
    </location>
</feature>
<evidence type="ECO:0000256" key="2">
    <source>
        <dbReference type="SAM" id="Phobius"/>
    </source>
</evidence>
<accession>A0A0A8BA91</accession>
<dbReference type="InterPro" id="IPR008454">
    <property type="entry name" value="Collagen-bd_Cna-like_B-typ_dom"/>
</dbReference>
<reference evidence="5 6" key="2">
    <citation type="journal article" date="2015" name="Genome Announc.">
        <title>Complete Genome Sequence of Coriobacteriaceae Strain 68-1-3, a Novel Mucus-Degrading Isolate from the Swine Intestinal Tract.</title>
        <authorList>
            <person name="Looft T."/>
            <person name="Bayles D.O."/>
            <person name="Alt D.P."/>
            <person name="Stanton T.B."/>
        </authorList>
    </citation>
    <scope>NUCLEOTIDE SEQUENCE [LARGE SCALE GENOMIC DNA]</scope>
    <source>
        <strain evidence="5 6">68-1-3</strain>
    </source>
</reference>
<dbReference type="SUPFAM" id="SSF49478">
    <property type="entry name" value="Cna protein B-type domain"/>
    <property type="match status" value="1"/>
</dbReference>
<proteinExistence type="predicted"/>
<feature type="region of interest" description="Disordered" evidence="1">
    <location>
        <begin position="1045"/>
        <end position="1109"/>
    </location>
</feature>
<evidence type="ECO:0000256" key="3">
    <source>
        <dbReference type="SAM" id="SignalP"/>
    </source>
</evidence>
<gene>
    <name evidence="5" type="ORF">JI75_04540</name>
</gene>
<keyword evidence="6" id="KW-1185">Reference proteome</keyword>
<protein>
    <recommendedName>
        <fullName evidence="4">CNA-B domain-containing protein</fullName>
    </recommendedName>
</protein>
<evidence type="ECO:0000256" key="1">
    <source>
        <dbReference type="SAM" id="MobiDB-lite"/>
    </source>
</evidence>
<feature type="chain" id="PRO_5002034620" description="CNA-B domain-containing protein" evidence="3">
    <location>
        <begin position="23"/>
        <end position="1151"/>
    </location>
</feature>
<evidence type="ECO:0000313" key="6">
    <source>
        <dbReference type="Proteomes" id="UP000031121"/>
    </source>
</evidence>
<dbReference type="Pfam" id="PF05738">
    <property type="entry name" value="Cna_B"/>
    <property type="match status" value="1"/>
</dbReference>
<dbReference type="HOGENOM" id="CLU_276442_0_0_11"/>
<keyword evidence="2" id="KW-0472">Membrane</keyword>
<evidence type="ECO:0000259" key="4">
    <source>
        <dbReference type="Pfam" id="PF05738"/>
    </source>
</evidence>
<keyword evidence="2" id="KW-0812">Transmembrane</keyword>
<feature type="transmembrane region" description="Helical" evidence="2">
    <location>
        <begin position="1126"/>
        <end position="1145"/>
    </location>
</feature>
<dbReference type="Proteomes" id="UP000031121">
    <property type="component" value="Chromosome"/>
</dbReference>
<dbReference type="EMBL" id="CP009302">
    <property type="protein sequence ID" value="AJC12042.1"/>
    <property type="molecule type" value="Genomic_DNA"/>
</dbReference>